<dbReference type="PANTHER" id="PTHR30255">
    <property type="entry name" value="SINGLE-STRANDED-DNA-SPECIFIC EXONUCLEASE RECJ"/>
    <property type="match status" value="1"/>
</dbReference>
<protein>
    <submittedName>
        <fullName evidence="7">Single-stranded-DNA-specific exonuclease RecJ</fullName>
    </submittedName>
</protein>
<dbReference type="PANTHER" id="PTHR30255:SF2">
    <property type="entry name" value="SINGLE-STRANDED-DNA-SPECIFIC EXONUCLEASE RECJ"/>
    <property type="match status" value="1"/>
</dbReference>
<proteinExistence type="inferred from homology"/>
<accession>A0A8S5SK37</accession>
<dbReference type="Pfam" id="PF17768">
    <property type="entry name" value="RecJ_OB"/>
    <property type="match status" value="1"/>
</dbReference>
<evidence type="ECO:0000256" key="3">
    <source>
        <dbReference type="ARBA" id="ARBA00022801"/>
    </source>
</evidence>
<evidence type="ECO:0000259" key="6">
    <source>
        <dbReference type="Pfam" id="PF17768"/>
    </source>
</evidence>
<dbReference type="Gene3D" id="3.90.1640.30">
    <property type="match status" value="1"/>
</dbReference>
<dbReference type="InterPro" id="IPR001667">
    <property type="entry name" value="DDH_dom"/>
</dbReference>
<dbReference type="SUPFAM" id="SSF64182">
    <property type="entry name" value="DHH phosphoesterases"/>
    <property type="match status" value="1"/>
</dbReference>
<dbReference type="InterPro" id="IPR041122">
    <property type="entry name" value="RecJ_OB"/>
</dbReference>
<organism evidence="7">
    <name type="scientific">Siphoviridae sp. ctrCN24</name>
    <dbReference type="NCBI Taxonomy" id="2827953"/>
    <lineage>
        <taxon>Viruses</taxon>
        <taxon>Duplodnaviria</taxon>
        <taxon>Heunggongvirae</taxon>
        <taxon>Uroviricota</taxon>
        <taxon>Caudoviricetes</taxon>
    </lineage>
</organism>
<dbReference type="InterPro" id="IPR038763">
    <property type="entry name" value="DHH_sf"/>
</dbReference>
<feature type="domain" description="DDH" evidence="5">
    <location>
        <begin position="69"/>
        <end position="191"/>
    </location>
</feature>
<reference evidence="7" key="1">
    <citation type="journal article" date="2021" name="Proc. Natl. Acad. Sci. U.S.A.">
        <title>A Catalog of Tens of Thousands of Viruses from Human Metagenomes Reveals Hidden Associations with Chronic Diseases.</title>
        <authorList>
            <person name="Tisza M.J."/>
            <person name="Buck C.B."/>
        </authorList>
    </citation>
    <scope>NUCLEOTIDE SEQUENCE</scope>
    <source>
        <strain evidence="7">CtrCN24</strain>
    </source>
</reference>
<keyword evidence="3" id="KW-0378">Hydrolase</keyword>
<dbReference type="EMBL" id="BK032616">
    <property type="protein sequence ID" value="DAF51420.1"/>
    <property type="molecule type" value="Genomic_DNA"/>
</dbReference>
<feature type="domain" description="RecJ OB" evidence="6">
    <location>
        <begin position="420"/>
        <end position="526"/>
    </location>
</feature>
<dbReference type="GO" id="GO:0004527">
    <property type="term" value="F:exonuclease activity"/>
    <property type="evidence" value="ECO:0007669"/>
    <property type="project" value="UniProtKB-KW"/>
</dbReference>
<evidence type="ECO:0000313" key="7">
    <source>
        <dbReference type="EMBL" id="DAF51420.1"/>
    </source>
</evidence>
<keyword evidence="4 7" id="KW-0269">Exonuclease</keyword>
<evidence type="ECO:0000256" key="2">
    <source>
        <dbReference type="ARBA" id="ARBA00022722"/>
    </source>
</evidence>
<evidence type="ECO:0000259" key="5">
    <source>
        <dbReference type="Pfam" id="PF01368"/>
    </source>
</evidence>
<dbReference type="Pfam" id="PF01368">
    <property type="entry name" value="DHH"/>
    <property type="match status" value="1"/>
</dbReference>
<dbReference type="InterPro" id="IPR051673">
    <property type="entry name" value="SSDNA_exonuclease_RecJ"/>
</dbReference>
<keyword evidence="2" id="KW-0540">Nuclease</keyword>
<evidence type="ECO:0000256" key="4">
    <source>
        <dbReference type="ARBA" id="ARBA00022839"/>
    </source>
</evidence>
<dbReference type="Gene3D" id="3.10.310.30">
    <property type="match status" value="1"/>
</dbReference>
<sequence length="546" mass="60989">MKIEKRIKKPESEIDFGNLVFEHLIACGVAEPEKWISVGESDIQNPILDEPTKQGIAILKSAIENQKTISVLADADFDGILSSAVMCDFLKRQNARFNLVTHKGKKHGITKEAAKQIWDYKTELLIVPDAGTDPSKCAEILCNSGCTILVLDHHKPTKKNPYATIVNPFLQKGDSVNRDLSGTCVTIKFIIAYCNANNISPPYYWDMGAASIVSDMCSIRGIENIAILRTGLERVENEFLQFLYDRLAKGDRSAKSVGWSIAPIANALTRVEDSDIELFIRAFLGEIDFSDAIHAGRTAKTVQANATKAMSEDSPPEEAGPFMVSFVDKQWAPYTGLYANSILGNYHKPTLVLREQSNKSYSGSMRAPNEIMDLLNSSKLCKVQGHDAAAGITIKKQDYDKFIEWAKYQNELLADTLELCDCDLALKDIDITLVENLLEQTKCMCNDVPAPVFHIVLDSPKATVYRKRTNTIKFESGGFDFIYFMASNDIAEQAETHAYGSCQVECLFELSINEYLGKKKIQAIVRKFEISHRMDVGNIDWNDIFK</sequence>
<comment type="similarity">
    <text evidence="1">Belongs to the RecJ family.</text>
</comment>
<name>A0A8S5SK37_9CAUD</name>
<evidence type="ECO:0000256" key="1">
    <source>
        <dbReference type="ARBA" id="ARBA00005915"/>
    </source>
</evidence>